<dbReference type="RefSeq" id="WP_182575315.1">
    <property type="nucleotide sequence ID" value="NZ_JACJHY010000025.1"/>
</dbReference>
<feature type="compositionally biased region" description="Polar residues" evidence="1">
    <location>
        <begin position="273"/>
        <end position="284"/>
    </location>
</feature>
<accession>A0ABR6CCZ2</accession>
<dbReference type="EMBL" id="JACJHZ010000025">
    <property type="protein sequence ID" value="MBA9022611.1"/>
    <property type="molecule type" value="Genomic_DNA"/>
</dbReference>
<evidence type="ECO:0000256" key="1">
    <source>
        <dbReference type="SAM" id="MobiDB-lite"/>
    </source>
</evidence>
<evidence type="ECO:0000313" key="3">
    <source>
        <dbReference type="Proteomes" id="UP000587524"/>
    </source>
</evidence>
<feature type="region of interest" description="Disordered" evidence="1">
    <location>
        <begin position="95"/>
        <end position="118"/>
    </location>
</feature>
<comment type="caution">
    <text evidence="2">The sequence shown here is derived from an EMBL/GenBank/DDBJ whole genome shotgun (WGS) entry which is preliminary data.</text>
</comment>
<reference evidence="2 3" key="1">
    <citation type="submission" date="2020-08" db="EMBL/GenBank/DDBJ databases">
        <title>Genomic Encyclopedia of Type Strains, Phase IV (KMG-IV): sequencing the most valuable type-strain genomes for metagenomic binning, comparative biology and taxonomic classification.</title>
        <authorList>
            <person name="Goeker M."/>
        </authorList>
    </citation>
    <scope>NUCLEOTIDE SEQUENCE [LARGE SCALE GENOMIC DNA]</scope>
    <source>
        <strain evidence="2 3">DSM 17455</strain>
    </source>
</reference>
<evidence type="ECO:0000313" key="2">
    <source>
        <dbReference type="EMBL" id="MBA9022611.1"/>
    </source>
</evidence>
<proteinExistence type="predicted"/>
<sequence>MEQLREQCINIYESWRMTEAAEKKRREAQDRAEKEAGNAVTFGRQVPQGVSSGVRAAMGVPGGAWPLSEALTRGGTAGVNGIQQRALNQLMAGMGGVSIDQPDGKGRHSATYPRRSQSQLDRALSVLDEPQRVEAMGNDLPFGGHSVVAGAYANIVTQLVEAQAEGHIDTPLAAIGIAVATWVAWEAGQAEIEMKKEERKKFGDAIAALLPQQQSAAMEVKKSLDRQRQEADRQRFDPTNPPAIDEGGPTAADLEQAAAARRDGKFSAEVLETNPNKPNRSTTRPCDITDKQGNIWCDGKIIGRARSNPAAPKKQVDDGGSSSDYDNALAQCRRDQPRARSQGRLVASCE</sequence>
<protein>
    <submittedName>
        <fullName evidence="2">Uncharacterized protein</fullName>
    </submittedName>
</protein>
<gene>
    <name evidence="2" type="ORF">HNQ97_004627</name>
</gene>
<dbReference type="Proteomes" id="UP000587524">
    <property type="component" value="Unassembled WGS sequence"/>
</dbReference>
<feature type="compositionally biased region" description="Basic and acidic residues" evidence="1">
    <location>
        <begin position="222"/>
        <end position="236"/>
    </location>
</feature>
<keyword evidence="3" id="KW-1185">Reference proteome</keyword>
<feature type="region of interest" description="Disordered" evidence="1">
    <location>
        <begin position="222"/>
        <end position="249"/>
    </location>
</feature>
<name>A0ABR6CCZ2_9HYPH</name>
<organism evidence="2 3">
    <name type="scientific">Aminobacter ciceronei</name>
    <dbReference type="NCBI Taxonomy" id="150723"/>
    <lineage>
        <taxon>Bacteria</taxon>
        <taxon>Pseudomonadati</taxon>
        <taxon>Pseudomonadota</taxon>
        <taxon>Alphaproteobacteria</taxon>
        <taxon>Hyphomicrobiales</taxon>
        <taxon>Phyllobacteriaceae</taxon>
        <taxon>Aminobacter</taxon>
    </lineage>
</organism>
<feature type="region of interest" description="Disordered" evidence="1">
    <location>
        <begin position="268"/>
        <end position="350"/>
    </location>
</feature>